<proteinExistence type="predicted"/>
<feature type="compositionally biased region" description="Low complexity" evidence="7">
    <location>
        <begin position="14"/>
        <end position="29"/>
    </location>
</feature>
<organism evidence="10 11">
    <name type="scientific">Apophysomyces ossiformis</name>
    <dbReference type="NCBI Taxonomy" id="679940"/>
    <lineage>
        <taxon>Eukaryota</taxon>
        <taxon>Fungi</taxon>
        <taxon>Fungi incertae sedis</taxon>
        <taxon>Mucoromycota</taxon>
        <taxon>Mucoromycotina</taxon>
        <taxon>Mucoromycetes</taxon>
        <taxon>Mucorales</taxon>
        <taxon>Mucorineae</taxon>
        <taxon>Mucoraceae</taxon>
        <taxon>Apophysomyces</taxon>
    </lineage>
</organism>
<evidence type="ECO:0000313" key="10">
    <source>
        <dbReference type="EMBL" id="KAF7724883.1"/>
    </source>
</evidence>
<keyword evidence="4 8" id="KW-1133">Transmembrane helix</keyword>
<dbReference type="InterPro" id="IPR011701">
    <property type="entry name" value="MFS"/>
</dbReference>
<evidence type="ECO:0000256" key="6">
    <source>
        <dbReference type="ARBA" id="ARBA00023180"/>
    </source>
</evidence>
<accession>A0A8H7BN68</accession>
<evidence type="ECO:0000256" key="8">
    <source>
        <dbReference type="SAM" id="Phobius"/>
    </source>
</evidence>
<keyword evidence="2" id="KW-0813">Transport</keyword>
<dbReference type="PRINTS" id="PR01035">
    <property type="entry name" value="TCRTETA"/>
</dbReference>
<dbReference type="PANTHER" id="PTHR23502">
    <property type="entry name" value="MAJOR FACILITATOR SUPERFAMILY"/>
    <property type="match status" value="1"/>
</dbReference>
<dbReference type="SUPFAM" id="SSF103473">
    <property type="entry name" value="MFS general substrate transporter"/>
    <property type="match status" value="1"/>
</dbReference>
<evidence type="ECO:0000313" key="11">
    <source>
        <dbReference type="Proteomes" id="UP000605846"/>
    </source>
</evidence>
<feature type="transmembrane region" description="Helical" evidence="8">
    <location>
        <begin position="161"/>
        <end position="182"/>
    </location>
</feature>
<feature type="transmembrane region" description="Helical" evidence="8">
    <location>
        <begin position="460"/>
        <end position="478"/>
    </location>
</feature>
<evidence type="ECO:0000256" key="2">
    <source>
        <dbReference type="ARBA" id="ARBA00022448"/>
    </source>
</evidence>
<feature type="transmembrane region" description="Helical" evidence="8">
    <location>
        <begin position="100"/>
        <end position="119"/>
    </location>
</feature>
<sequence length="523" mass="57250">MTDAVPEDNNNQLTMTSRQSTGSGTTTVGERPKLQDVNQDLEKLATRATTDEPYTIFSPTQLIIIVVIVSYAGMLSSLSANIYFPALPAVQKDMHTTTELVNLTVTTYMIFQGLSPAFWGSLADVWGRRPVYLITVIIYTGACIGLALAPVYWLLLVLRMLQAFGSSSTIAIGAGVVGDIAIPSKRGTFFGMYTTGQFVGPIIGPVLGGIISQELSWRWNFWLLLIIGATVFIAVLFFVPETLRSLVGNGSGYANPTPSQWIKRRLNSSQYPTSAATGQPNRFLQPPNVTRPFRYFLQLDLTLALLYNALHYTIFYCYLTSTPELFQSKYSLSELQVGLCFLCQGVGCVLGSIAEGKILDRDFRITAEESGIEHKKGAGQVPLEFPIYKARLRTLWIGAGLMQIVTLIYGWCIQINAPLAVALVLQFLAGYALTSVMTVFQTLLIDLLPGKGASITASINLSRCLLGAVATVVISPGIQGVGAGWMFTILALILIASNSLLYFLMKYGPQWRERRAQQDALQK</sequence>
<feature type="transmembrane region" description="Helical" evidence="8">
    <location>
        <begin position="395"/>
        <end position="417"/>
    </location>
</feature>
<dbReference type="GO" id="GO:0005886">
    <property type="term" value="C:plasma membrane"/>
    <property type="evidence" value="ECO:0007669"/>
    <property type="project" value="TreeGrafter"/>
</dbReference>
<dbReference type="OrthoDB" id="440553at2759"/>
<keyword evidence="5 8" id="KW-0472">Membrane</keyword>
<comment type="caution">
    <text evidence="10">The sequence shown here is derived from an EMBL/GenBank/DDBJ whole genome shotgun (WGS) entry which is preliminary data.</text>
</comment>
<reference evidence="10" key="1">
    <citation type="submission" date="2020-01" db="EMBL/GenBank/DDBJ databases">
        <title>Genome Sequencing of Three Apophysomyces-Like Fungal Strains Confirms a Novel Fungal Genus in the Mucoromycota with divergent Burkholderia-like Endosymbiotic Bacteria.</title>
        <authorList>
            <person name="Stajich J.E."/>
            <person name="Macias A.M."/>
            <person name="Carter-House D."/>
            <person name="Lovett B."/>
            <person name="Kasson L.R."/>
            <person name="Berry K."/>
            <person name="Grigoriev I."/>
            <person name="Chang Y."/>
            <person name="Spatafora J."/>
            <person name="Kasson M.T."/>
        </authorList>
    </citation>
    <scope>NUCLEOTIDE SEQUENCE</scope>
    <source>
        <strain evidence="10">NRRL A-21654</strain>
    </source>
</reference>
<dbReference type="InterPro" id="IPR020846">
    <property type="entry name" value="MFS_dom"/>
</dbReference>
<feature type="transmembrane region" description="Helical" evidence="8">
    <location>
        <begin position="217"/>
        <end position="239"/>
    </location>
</feature>
<dbReference type="Proteomes" id="UP000605846">
    <property type="component" value="Unassembled WGS sequence"/>
</dbReference>
<feature type="transmembrane region" description="Helical" evidence="8">
    <location>
        <begin position="423"/>
        <end position="448"/>
    </location>
</feature>
<keyword evidence="11" id="KW-1185">Reference proteome</keyword>
<dbReference type="FunFam" id="1.20.1250.20:FF:000172">
    <property type="entry name" value="MFS multidrug resistance transporter"/>
    <property type="match status" value="1"/>
</dbReference>
<dbReference type="GO" id="GO:0015137">
    <property type="term" value="F:citrate transmembrane transporter activity"/>
    <property type="evidence" value="ECO:0007669"/>
    <property type="project" value="UniProtKB-ARBA"/>
</dbReference>
<evidence type="ECO:0000259" key="9">
    <source>
        <dbReference type="PROSITE" id="PS50850"/>
    </source>
</evidence>
<keyword evidence="6" id="KW-0325">Glycoprotein</keyword>
<feature type="transmembrane region" description="Helical" evidence="8">
    <location>
        <begin position="131"/>
        <end position="155"/>
    </location>
</feature>
<feature type="transmembrane region" description="Helical" evidence="8">
    <location>
        <begin position="62"/>
        <end position="84"/>
    </location>
</feature>
<feature type="region of interest" description="Disordered" evidence="7">
    <location>
        <begin position="1"/>
        <end position="34"/>
    </location>
</feature>
<feature type="transmembrane region" description="Helical" evidence="8">
    <location>
        <begin position="295"/>
        <end position="315"/>
    </location>
</feature>
<dbReference type="Gene3D" id="1.20.1250.20">
    <property type="entry name" value="MFS general substrate transporter like domains"/>
    <property type="match status" value="1"/>
</dbReference>
<comment type="subcellular location">
    <subcellularLocation>
        <location evidence="1">Membrane</location>
        <topology evidence="1">Multi-pass membrane protein</topology>
    </subcellularLocation>
</comment>
<dbReference type="CDD" id="cd17323">
    <property type="entry name" value="MFS_Tpo1_MDR_like"/>
    <property type="match status" value="1"/>
</dbReference>
<dbReference type="PANTHER" id="PTHR23502:SF51">
    <property type="entry name" value="QUINIDINE RESISTANCE PROTEIN 1-RELATED"/>
    <property type="match status" value="1"/>
</dbReference>
<evidence type="ECO:0000256" key="5">
    <source>
        <dbReference type="ARBA" id="ARBA00023136"/>
    </source>
</evidence>
<dbReference type="EMBL" id="JABAYA010000109">
    <property type="protein sequence ID" value="KAF7724883.1"/>
    <property type="molecule type" value="Genomic_DNA"/>
</dbReference>
<feature type="transmembrane region" description="Helical" evidence="8">
    <location>
        <begin position="189"/>
        <end position="211"/>
    </location>
</feature>
<name>A0A8H7BN68_9FUNG</name>
<dbReference type="InterPro" id="IPR036259">
    <property type="entry name" value="MFS_trans_sf"/>
</dbReference>
<evidence type="ECO:0000256" key="3">
    <source>
        <dbReference type="ARBA" id="ARBA00022692"/>
    </source>
</evidence>
<dbReference type="FunFam" id="1.20.1720.10:FF:000009">
    <property type="entry name" value="MFS multidrug transporter"/>
    <property type="match status" value="1"/>
</dbReference>
<dbReference type="PROSITE" id="PS50850">
    <property type="entry name" value="MFS"/>
    <property type="match status" value="1"/>
</dbReference>
<feature type="transmembrane region" description="Helical" evidence="8">
    <location>
        <begin position="484"/>
        <end position="505"/>
    </location>
</feature>
<dbReference type="GO" id="GO:0140115">
    <property type="term" value="P:export across plasma membrane"/>
    <property type="evidence" value="ECO:0007669"/>
    <property type="project" value="UniProtKB-ARBA"/>
</dbReference>
<feature type="domain" description="Major facilitator superfamily (MFS) profile" evidence="9">
    <location>
        <begin position="65"/>
        <end position="509"/>
    </location>
</feature>
<evidence type="ECO:0000256" key="1">
    <source>
        <dbReference type="ARBA" id="ARBA00004141"/>
    </source>
</evidence>
<protein>
    <recommendedName>
        <fullName evidence="9">Major facilitator superfamily (MFS) profile domain-containing protein</fullName>
    </recommendedName>
</protein>
<evidence type="ECO:0000256" key="7">
    <source>
        <dbReference type="SAM" id="MobiDB-lite"/>
    </source>
</evidence>
<dbReference type="InterPro" id="IPR001958">
    <property type="entry name" value="Tet-R_TetA/multi-R_MdtG-like"/>
</dbReference>
<dbReference type="AlphaFoldDB" id="A0A8H7BN68"/>
<keyword evidence="3 8" id="KW-0812">Transmembrane</keyword>
<gene>
    <name evidence="10" type="ORF">EC973_000596</name>
</gene>
<feature type="transmembrane region" description="Helical" evidence="8">
    <location>
        <begin position="335"/>
        <end position="354"/>
    </location>
</feature>
<dbReference type="Pfam" id="PF07690">
    <property type="entry name" value="MFS_1"/>
    <property type="match status" value="1"/>
</dbReference>
<evidence type="ECO:0000256" key="4">
    <source>
        <dbReference type="ARBA" id="ARBA00022989"/>
    </source>
</evidence>